<evidence type="ECO:0000313" key="16">
    <source>
        <dbReference type="EMBL" id="KIO04470.1"/>
    </source>
</evidence>
<dbReference type="InterPro" id="IPR045058">
    <property type="entry name" value="GIMA/IAN/Toc"/>
</dbReference>
<keyword evidence="13" id="KW-0472">Membrane</keyword>
<dbReference type="Pfam" id="PF01926">
    <property type="entry name" value="MMR_HSR1"/>
    <property type="match status" value="1"/>
</dbReference>
<evidence type="ECO:0000256" key="14">
    <source>
        <dbReference type="ARBA" id="ARBA00024013"/>
    </source>
</evidence>
<dbReference type="GO" id="GO:0005525">
    <property type="term" value="F:GTP binding"/>
    <property type="evidence" value="ECO:0007669"/>
    <property type="project" value="InterPro"/>
</dbReference>
<proteinExistence type="predicted"/>
<evidence type="ECO:0000256" key="5">
    <source>
        <dbReference type="ARBA" id="ARBA00022640"/>
    </source>
</evidence>
<evidence type="ECO:0000256" key="10">
    <source>
        <dbReference type="ARBA" id="ARBA00022842"/>
    </source>
</evidence>
<keyword evidence="11" id="KW-0653">Protein transport</keyword>
<dbReference type="InterPro" id="IPR025662">
    <property type="entry name" value="Sigma_54_int_dom_ATP-bd_1"/>
</dbReference>
<dbReference type="GO" id="GO:0016020">
    <property type="term" value="C:membrane"/>
    <property type="evidence" value="ECO:0007669"/>
    <property type="project" value="UniProtKB-SubCell"/>
</dbReference>
<evidence type="ECO:0000256" key="4">
    <source>
        <dbReference type="ARBA" id="ARBA00022528"/>
    </source>
</evidence>
<keyword evidence="8" id="KW-0378">Hydrolase</keyword>
<keyword evidence="9" id="KW-1002">Plastid outer membrane</keyword>
<keyword evidence="7" id="KW-0479">Metal-binding</keyword>
<reference evidence="17" key="2">
    <citation type="submission" date="2015-01" db="EMBL/GenBank/DDBJ databases">
        <title>Evolutionary Origins and Diversification of the Mycorrhizal Mutualists.</title>
        <authorList>
            <consortium name="DOE Joint Genome Institute"/>
            <consortium name="Mycorrhizal Genomics Consortium"/>
            <person name="Kohler A."/>
            <person name="Kuo A."/>
            <person name="Nagy L.G."/>
            <person name="Floudas D."/>
            <person name="Copeland A."/>
            <person name="Barry K.W."/>
            <person name="Cichocki N."/>
            <person name="Veneault-Fourrey C."/>
            <person name="LaButti K."/>
            <person name="Lindquist E.A."/>
            <person name="Lipzen A."/>
            <person name="Lundell T."/>
            <person name="Morin E."/>
            <person name="Murat C."/>
            <person name="Riley R."/>
            <person name="Ohm R."/>
            <person name="Sun H."/>
            <person name="Tunlid A."/>
            <person name="Henrissat B."/>
            <person name="Grigoriev I.V."/>
            <person name="Hibbett D.S."/>
            <person name="Martin F."/>
        </authorList>
    </citation>
    <scope>NUCLEOTIDE SEQUENCE [LARGE SCALE GENOMIC DNA]</scope>
    <source>
        <strain evidence="17">Marx 270</strain>
    </source>
</reference>
<sequence length="256" mass="28736">MSPNTLNIILFGETGVGKSSVINLIAGRQVAKVSPDADGCTMNSTDYEFTVGSRTITIWDTVGLEEPQMGVNGYYAAIVKAFNLIQKLSRAGGVDLLLFCIRGNRITATTQSNYRLFYEVLCDKRVPIALVVTHLEREYRMEDWWGRNEGNIERYGIRSAGHACVTGITDKEEKFRESREAISRLLSQHDSRGRFAMPPEPWLTRLLQHLASLVSTNSSWGKDFSRVLTKRCGLDVETAHRLAAQLRGYGDRHSFT</sequence>
<keyword evidence="3" id="KW-0813">Transport</keyword>
<dbReference type="Gene3D" id="3.40.50.300">
    <property type="entry name" value="P-loop containing nucleotide triphosphate hydrolases"/>
    <property type="match status" value="1"/>
</dbReference>
<dbReference type="InParanoid" id="A0A0C3NUB2"/>
<evidence type="ECO:0000256" key="8">
    <source>
        <dbReference type="ARBA" id="ARBA00022801"/>
    </source>
</evidence>
<evidence type="ECO:0000256" key="1">
    <source>
        <dbReference type="ARBA" id="ARBA00001946"/>
    </source>
</evidence>
<keyword evidence="12" id="KW-1133">Transmembrane helix</keyword>
<dbReference type="HOGENOM" id="CLU_050405_0_0_1"/>
<dbReference type="Proteomes" id="UP000054217">
    <property type="component" value="Unassembled WGS sequence"/>
</dbReference>
<dbReference type="EMBL" id="KN831971">
    <property type="protein sequence ID" value="KIO04470.1"/>
    <property type="molecule type" value="Genomic_DNA"/>
</dbReference>
<evidence type="ECO:0000313" key="17">
    <source>
        <dbReference type="Proteomes" id="UP000054217"/>
    </source>
</evidence>
<dbReference type="GO" id="GO:0016787">
    <property type="term" value="F:hydrolase activity"/>
    <property type="evidence" value="ECO:0007669"/>
    <property type="project" value="UniProtKB-KW"/>
</dbReference>
<comment type="subcellular location">
    <subcellularLocation>
        <location evidence="2">Membrane</location>
        <topology evidence="2">Single-pass membrane protein</topology>
    </subcellularLocation>
    <subcellularLocation>
        <location evidence="14">Plastid</location>
        <location evidence="14">Chloroplast outer membrane</location>
    </subcellularLocation>
</comment>
<organism evidence="16 17">
    <name type="scientific">Pisolithus tinctorius Marx 270</name>
    <dbReference type="NCBI Taxonomy" id="870435"/>
    <lineage>
        <taxon>Eukaryota</taxon>
        <taxon>Fungi</taxon>
        <taxon>Dikarya</taxon>
        <taxon>Basidiomycota</taxon>
        <taxon>Agaricomycotina</taxon>
        <taxon>Agaricomycetes</taxon>
        <taxon>Agaricomycetidae</taxon>
        <taxon>Boletales</taxon>
        <taxon>Sclerodermatineae</taxon>
        <taxon>Pisolithaceae</taxon>
        <taxon>Pisolithus</taxon>
    </lineage>
</organism>
<evidence type="ECO:0000256" key="9">
    <source>
        <dbReference type="ARBA" id="ARBA00022805"/>
    </source>
</evidence>
<dbReference type="InterPro" id="IPR006073">
    <property type="entry name" value="GTP-bd"/>
</dbReference>
<keyword evidence="10" id="KW-0460">Magnesium</keyword>
<evidence type="ECO:0000259" key="15">
    <source>
        <dbReference type="Pfam" id="PF01926"/>
    </source>
</evidence>
<dbReference type="PANTHER" id="PTHR10903">
    <property type="entry name" value="GTPASE, IMAP FAMILY MEMBER-RELATED"/>
    <property type="match status" value="1"/>
</dbReference>
<dbReference type="GO" id="GO:0015031">
    <property type="term" value="P:protein transport"/>
    <property type="evidence" value="ECO:0007669"/>
    <property type="project" value="UniProtKB-KW"/>
</dbReference>
<feature type="domain" description="G" evidence="15">
    <location>
        <begin position="8"/>
        <end position="131"/>
    </location>
</feature>
<evidence type="ECO:0000256" key="7">
    <source>
        <dbReference type="ARBA" id="ARBA00022723"/>
    </source>
</evidence>
<dbReference type="InterPro" id="IPR027417">
    <property type="entry name" value="P-loop_NTPase"/>
</dbReference>
<reference evidence="16 17" key="1">
    <citation type="submission" date="2014-04" db="EMBL/GenBank/DDBJ databases">
        <authorList>
            <consortium name="DOE Joint Genome Institute"/>
            <person name="Kuo A."/>
            <person name="Kohler A."/>
            <person name="Costa M.D."/>
            <person name="Nagy L.G."/>
            <person name="Floudas D."/>
            <person name="Copeland A."/>
            <person name="Barry K.W."/>
            <person name="Cichocki N."/>
            <person name="Veneault-Fourrey C."/>
            <person name="LaButti K."/>
            <person name="Lindquist E.A."/>
            <person name="Lipzen A."/>
            <person name="Lundell T."/>
            <person name="Morin E."/>
            <person name="Murat C."/>
            <person name="Sun H."/>
            <person name="Tunlid A."/>
            <person name="Henrissat B."/>
            <person name="Grigoriev I.V."/>
            <person name="Hibbett D.S."/>
            <person name="Martin F."/>
            <person name="Nordberg H.P."/>
            <person name="Cantor M.N."/>
            <person name="Hua S.X."/>
        </authorList>
    </citation>
    <scope>NUCLEOTIDE SEQUENCE [LARGE SCALE GENOMIC DNA]</scope>
    <source>
        <strain evidence="16 17">Marx 270</strain>
    </source>
</reference>
<dbReference type="SUPFAM" id="SSF52540">
    <property type="entry name" value="P-loop containing nucleoside triphosphate hydrolases"/>
    <property type="match status" value="1"/>
</dbReference>
<dbReference type="PROSITE" id="PS00675">
    <property type="entry name" value="SIGMA54_INTERACT_1"/>
    <property type="match status" value="1"/>
</dbReference>
<dbReference type="AlphaFoldDB" id="A0A0C3NUB2"/>
<evidence type="ECO:0000256" key="2">
    <source>
        <dbReference type="ARBA" id="ARBA00004167"/>
    </source>
</evidence>
<dbReference type="CDD" id="cd00882">
    <property type="entry name" value="Ras_like_GTPase"/>
    <property type="match status" value="1"/>
</dbReference>
<comment type="cofactor">
    <cofactor evidence="1">
        <name>Mg(2+)</name>
        <dbReference type="ChEBI" id="CHEBI:18420"/>
    </cofactor>
</comment>
<keyword evidence="17" id="KW-1185">Reference proteome</keyword>
<gene>
    <name evidence="16" type="ORF">M404DRAFT_551388</name>
</gene>
<protein>
    <recommendedName>
        <fullName evidence="15">G domain-containing protein</fullName>
    </recommendedName>
</protein>
<evidence type="ECO:0000256" key="6">
    <source>
        <dbReference type="ARBA" id="ARBA00022692"/>
    </source>
</evidence>
<keyword evidence="5" id="KW-0934">Plastid</keyword>
<keyword evidence="4" id="KW-0150">Chloroplast</keyword>
<dbReference type="STRING" id="870435.A0A0C3NUB2"/>
<evidence type="ECO:0000256" key="11">
    <source>
        <dbReference type="ARBA" id="ARBA00022927"/>
    </source>
</evidence>
<evidence type="ECO:0000256" key="13">
    <source>
        <dbReference type="ARBA" id="ARBA00023136"/>
    </source>
</evidence>
<evidence type="ECO:0000256" key="3">
    <source>
        <dbReference type="ARBA" id="ARBA00022448"/>
    </source>
</evidence>
<keyword evidence="6" id="KW-0812">Transmembrane</keyword>
<dbReference type="PANTHER" id="PTHR10903:SF135">
    <property type="entry name" value="TRANSLOCASE OF CHLOROPLAST 120, CHLOROPLASTIC-RELATED"/>
    <property type="match status" value="1"/>
</dbReference>
<evidence type="ECO:0000256" key="12">
    <source>
        <dbReference type="ARBA" id="ARBA00022989"/>
    </source>
</evidence>
<dbReference type="OrthoDB" id="8954335at2759"/>
<dbReference type="GO" id="GO:0046872">
    <property type="term" value="F:metal ion binding"/>
    <property type="evidence" value="ECO:0007669"/>
    <property type="project" value="UniProtKB-KW"/>
</dbReference>
<accession>A0A0C3NUB2</accession>
<name>A0A0C3NUB2_PISTI</name>